<evidence type="ECO:0000256" key="1">
    <source>
        <dbReference type="ARBA" id="ARBA00012417"/>
    </source>
</evidence>
<comment type="catalytic activity">
    <reaction evidence="6">
        <text>DNA(n) + a 2'-deoxyribonucleoside 5'-triphosphate = DNA(n+1) + diphosphate</text>
        <dbReference type="Rhea" id="RHEA:22508"/>
        <dbReference type="Rhea" id="RHEA-COMP:17339"/>
        <dbReference type="Rhea" id="RHEA-COMP:17340"/>
        <dbReference type="ChEBI" id="CHEBI:33019"/>
        <dbReference type="ChEBI" id="CHEBI:61560"/>
        <dbReference type="ChEBI" id="CHEBI:173112"/>
        <dbReference type="EC" id="2.7.7.7"/>
    </reaction>
</comment>
<dbReference type="InterPro" id="IPR003141">
    <property type="entry name" value="Pol/His_phosphatase_N"/>
</dbReference>
<dbReference type="InterPro" id="IPR016195">
    <property type="entry name" value="Pol/histidinol_Pase-like"/>
</dbReference>
<accession>A0ABS4X303</accession>
<keyword evidence="4" id="KW-0235">DNA replication</keyword>
<evidence type="ECO:0000259" key="8">
    <source>
        <dbReference type="SMART" id="SM00481"/>
    </source>
</evidence>
<dbReference type="Proteomes" id="UP001519290">
    <property type="component" value="Unassembled WGS sequence"/>
</dbReference>
<dbReference type="Pfam" id="PF07733">
    <property type="entry name" value="DNA_pol3_alpha"/>
    <property type="match status" value="2"/>
</dbReference>
<dbReference type="EC" id="2.7.7.7" evidence="1"/>
<evidence type="ECO:0000256" key="2">
    <source>
        <dbReference type="ARBA" id="ARBA00022679"/>
    </source>
</evidence>
<dbReference type="GO" id="GO:0003887">
    <property type="term" value="F:DNA-directed DNA polymerase activity"/>
    <property type="evidence" value="ECO:0007669"/>
    <property type="project" value="UniProtKB-EC"/>
</dbReference>
<evidence type="ECO:0000256" key="6">
    <source>
        <dbReference type="ARBA" id="ARBA00049244"/>
    </source>
</evidence>
<dbReference type="PANTHER" id="PTHR32294">
    <property type="entry name" value="DNA POLYMERASE III SUBUNIT ALPHA"/>
    <property type="match status" value="1"/>
</dbReference>
<keyword evidence="10" id="KW-1185">Reference proteome</keyword>
<evidence type="ECO:0000256" key="4">
    <source>
        <dbReference type="ARBA" id="ARBA00022705"/>
    </source>
</evidence>
<feature type="region of interest" description="Disordered" evidence="7">
    <location>
        <begin position="425"/>
        <end position="450"/>
    </location>
</feature>
<feature type="region of interest" description="Disordered" evidence="7">
    <location>
        <begin position="1243"/>
        <end position="1310"/>
    </location>
</feature>
<dbReference type="InterPro" id="IPR029460">
    <property type="entry name" value="DNAPol_HHH"/>
</dbReference>
<feature type="compositionally biased region" description="Basic and acidic residues" evidence="7">
    <location>
        <begin position="425"/>
        <end position="442"/>
    </location>
</feature>
<dbReference type="RefSeq" id="WP_209902937.1">
    <property type="nucleotide sequence ID" value="NZ_BAAAJW010000028.1"/>
</dbReference>
<dbReference type="SMART" id="SM00481">
    <property type="entry name" value="POLIIIAc"/>
    <property type="match status" value="1"/>
</dbReference>
<organism evidence="9 10">
    <name type="scientific">Brachybacterium sacelli</name>
    <dbReference type="NCBI Taxonomy" id="173364"/>
    <lineage>
        <taxon>Bacteria</taxon>
        <taxon>Bacillati</taxon>
        <taxon>Actinomycetota</taxon>
        <taxon>Actinomycetes</taxon>
        <taxon>Micrococcales</taxon>
        <taxon>Dermabacteraceae</taxon>
        <taxon>Brachybacterium</taxon>
    </lineage>
</organism>
<evidence type="ECO:0000313" key="9">
    <source>
        <dbReference type="EMBL" id="MBP2382840.1"/>
    </source>
</evidence>
<sequence length="1437" mass="154406">MSTAGFVHLHTHSEYSDFDGLSSVARLVDAAAADGQTALAITDHGRLASLWALRTACAKSGTVTPIPGIEAYVVVSGTRHDPGTIQVAADSDDLDPGGSSASSTRAATKTKRYEHLTILASTQAGLQNLIEMSNRSQESKAGKYPLIDYELLAEHAEGLIVLTGCVGGPIAGPLSRITDADPAADAAEAERAQANLERLIEAVGRENVYVELADHGQAAQERALTGLYEIAARNDLPVVVTNDSHYIAEDEQPVHEAHIALGQSGRTINDPDRYRFSGSGQFFRTEAQMRALRPGDEIWQRGCDETVRIAARIEADVFPETRLRVPSFPIPAWFTTGLEDGTFKRYTVPSSAADGTDPVTFSYFMHRVHAGAVQRWGEDLPTEVSARLKFELSVICRLGVMDYFLLVEDLITWARSDWTAHDWTTRHDHDTEHPDRELKDPIHVGPGRGSAPGSAVSYSLQIVGIDPIEGGLLFERFLDLERTEMPDIDVDFEKERRGEVIDYLSVRYGHDNVCRLGMHGTNKAKRAIDSAGRYLEIPVSTVADVKKQLPTDCAGLAMLLRAEPPDTTGMSAKEAAALRDRYEAGQTLRDHLAAQDGDDLPSPGTRRRARYGVATMMEYAAVLEGVVVSPGTHPCGVVVSDENLTPLVPMRLVEGEWVTEWDGGDIADFGLLKMDVLGLRNLDIVKATEQNVIATQGEIDFDLLELRTDGPRGEAAWELLGRGDSTGVFQLESAGMRDLLTTALPHTLDDLAALIAAYRPGPMSAGMHTEWAERTGGKAPVSYDSLTTDPAEQDVIASVLGQSQGVILFQEQMMRLGKIVGKFDAARANNLRRAISKKKQDLIDSLKPDFIAGAQRTGVAEDGQSPVPGISAQTAERLWTAFEGSGRYSFNRSHTAAYGALAFQTAYLKANWPAEFGAAVLRFTGSGKDKAHLRVATIRSLRAEGVTVQAPDINTSDEHTIARDGAVWLGLGEIKGVGAIAAEIVAERDRGGKFASMAEVATRVIVPASDDGGKKKSVTSAQLTALAQAGAFDHVGHGYRLGHVIASRAVAKDPGVRLPQMEYSVLEKASRQRASILAITGTHPTKALARQIADLYRVDAGDDAAPKPPVGLHKLPGTDGARVRTGGVVSAFTERLTRKGTWMVTMELENAHTSIQTVGFADVHSDLKEIGMPELGDLVEIRGTVRIREVEREVTDEVTGESSTETTLEHSIVLSNVEFMAVEDPDRDAEGDPVLAVGWMLADGTPEPRRSDSSSDPGISSDDDGEVIPGVDRLAVSEVASESDPSTPGETPLEAPEHGPAPQVSEPGDAEKDFGIQDIVRTVEWRQLQEALSEVSGEGFELATPRAGRGTGVHLRLETENGSVRVPATAQRRLTELLAAGRLPALVSTPALCCVVIEPGHWRGQLRAMSDAINSGAIDPATVSVDGLSPSVAARSG</sequence>
<evidence type="ECO:0000256" key="3">
    <source>
        <dbReference type="ARBA" id="ARBA00022695"/>
    </source>
</evidence>
<dbReference type="EMBL" id="JAGIOD010000001">
    <property type="protein sequence ID" value="MBP2382840.1"/>
    <property type="molecule type" value="Genomic_DNA"/>
</dbReference>
<dbReference type="Gene3D" id="3.20.20.140">
    <property type="entry name" value="Metal-dependent hydrolases"/>
    <property type="match status" value="1"/>
</dbReference>
<evidence type="ECO:0000313" key="10">
    <source>
        <dbReference type="Proteomes" id="UP001519290"/>
    </source>
</evidence>
<reference evidence="9 10" key="1">
    <citation type="submission" date="2021-03" db="EMBL/GenBank/DDBJ databases">
        <title>Sequencing the genomes of 1000 actinobacteria strains.</title>
        <authorList>
            <person name="Klenk H.-P."/>
        </authorList>
    </citation>
    <scope>NUCLEOTIDE SEQUENCE [LARGE SCALE GENOMIC DNA]</scope>
    <source>
        <strain evidence="9 10">DSM 14566</strain>
    </source>
</reference>
<dbReference type="InterPro" id="IPR011708">
    <property type="entry name" value="DNA_pol3_alpha_NTPase_dom"/>
</dbReference>
<proteinExistence type="predicted"/>
<dbReference type="SUPFAM" id="SSF89550">
    <property type="entry name" value="PHP domain-like"/>
    <property type="match status" value="1"/>
</dbReference>
<evidence type="ECO:0000256" key="7">
    <source>
        <dbReference type="SAM" id="MobiDB-lite"/>
    </source>
</evidence>
<dbReference type="InterPro" id="IPR040982">
    <property type="entry name" value="DNA_pol3_finger"/>
</dbReference>
<keyword evidence="2 9" id="KW-0808">Transferase</keyword>
<evidence type="ECO:0000256" key="5">
    <source>
        <dbReference type="ARBA" id="ARBA00022932"/>
    </source>
</evidence>
<dbReference type="Pfam" id="PF14579">
    <property type="entry name" value="HHH_6"/>
    <property type="match status" value="1"/>
</dbReference>
<dbReference type="InterPro" id="IPR004805">
    <property type="entry name" value="DnaE2/DnaE/PolC"/>
</dbReference>
<name>A0ABS4X303_9MICO</name>
<comment type="caution">
    <text evidence="9">The sequence shown here is derived from an EMBL/GenBank/DDBJ whole genome shotgun (WGS) entry which is preliminary data.</text>
</comment>
<keyword evidence="5" id="KW-0239">DNA-directed DNA polymerase</keyword>
<keyword evidence="3 9" id="KW-0548">Nucleotidyltransferase</keyword>
<dbReference type="Pfam" id="PF17657">
    <property type="entry name" value="DNA_pol3_finger"/>
    <property type="match status" value="1"/>
</dbReference>
<protein>
    <recommendedName>
        <fullName evidence="1">DNA-directed DNA polymerase</fullName>
        <ecNumber evidence="1">2.7.7.7</ecNumber>
    </recommendedName>
</protein>
<dbReference type="InterPro" id="IPR004013">
    <property type="entry name" value="PHP_dom"/>
</dbReference>
<feature type="domain" description="Polymerase/histidinol phosphatase N-terminal" evidence="8">
    <location>
        <begin position="7"/>
        <end position="75"/>
    </location>
</feature>
<dbReference type="Gene3D" id="1.10.150.870">
    <property type="match status" value="1"/>
</dbReference>
<gene>
    <name evidence="9" type="ORF">JOF43_002797</name>
</gene>
<dbReference type="Pfam" id="PF02811">
    <property type="entry name" value="PHP"/>
    <property type="match status" value="1"/>
</dbReference>
<feature type="region of interest" description="Disordered" evidence="7">
    <location>
        <begin position="88"/>
        <end position="107"/>
    </location>
</feature>
<dbReference type="NCBIfam" id="TIGR00594">
    <property type="entry name" value="polc"/>
    <property type="match status" value="1"/>
</dbReference>